<dbReference type="Proteomes" id="UP001057402">
    <property type="component" value="Chromosome 7"/>
</dbReference>
<reference evidence="2" key="1">
    <citation type="journal article" date="2023" name="Front. Plant Sci.">
        <title>Chromosomal-level genome assembly of Melastoma candidum provides insights into trichome evolution.</title>
        <authorList>
            <person name="Zhong Y."/>
            <person name="Wu W."/>
            <person name="Sun C."/>
            <person name="Zou P."/>
            <person name="Liu Y."/>
            <person name="Dai S."/>
            <person name="Zhou R."/>
        </authorList>
    </citation>
    <scope>NUCLEOTIDE SEQUENCE [LARGE SCALE GENOMIC DNA]</scope>
</reference>
<gene>
    <name evidence="1" type="ORF">MLD38_023887</name>
</gene>
<keyword evidence="2" id="KW-1185">Reference proteome</keyword>
<protein>
    <submittedName>
        <fullName evidence="1">Uncharacterized protein</fullName>
    </submittedName>
</protein>
<evidence type="ECO:0000313" key="2">
    <source>
        <dbReference type="Proteomes" id="UP001057402"/>
    </source>
</evidence>
<comment type="caution">
    <text evidence="1">The sequence shown here is derived from an EMBL/GenBank/DDBJ whole genome shotgun (WGS) entry which is preliminary data.</text>
</comment>
<organism evidence="1 2">
    <name type="scientific">Melastoma candidum</name>
    <dbReference type="NCBI Taxonomy" id="119954"/>
    <lineage>
        <taxon>Eukaryota</taxon>
        <taxon>Viridiplantae</taxon>
        <taxon>Streptophyta</taxon>
        <taxon>Embryophyta</taxon>
        <taxon>Tracheophyta</taxon>
        <taxon>Spermatophyta</taxon>
        <taxon>Magnoliopsida</taxon>
        <taxon>eudicotyledons</taxon>
        <taxon>Gunneridae</taxon>
        <taxon>Pentapetalae</taxon>
        <taxon>rosids</taxon>
        <taxon>malvids</taxon>
        <taxon>Myrtales</taxon>
        <taxon>Melastomataceae</taxon>
        <taxon>Melastomatoideae</taxon>
        <taxon>Melastomateae</taxon>
        <taxon>Melastoma</taxon>
    </lineage>
</organism>
<proteinExistence type="predicted"/>
<evidence type="ECO:0000313" key="1">
    <source>
        <dbReference type="EMBL" id="KAI4338879.1"/>
    </source>
</evidence>
<sequence>MDSEGIDGVRMTWNVWPRTKVEASKCVVPLAACVSPLRPHPDVQTVPYPPLRCKTCTSILNPFCSVDFAARIWICPFCFQRNHFPPHYSEMSDTRLPAELYPNYTTIQFVIPSPTHPHSQFGHAAAAPPPTPPSVFLFVLDTCMIEEELVFAKSALKQAIGLVPDNALVGFISYGTQVQVHELGFSELSKVYVFRGSKEIGKDQVLEQLGLGASGAWRTIAGVAGVGAGGFQKGMMGQNGFAGAGTAGAGSAGVSRFLLPVSECEYAIDALLDELQTDQWPVAPGNRAARCTGVALSVAAGLLAACVPGTGARIITLVGGPCTEGPGTIVSKELSDPVRSHKDLDKDAAPYFKKAVKYYDSLSKQLVSQGHVLDIFASALDQVGIAEMKVAVERTGGLVVLAESFGHSVFKDSFKHVFEEGEQALGLCFHGTLEINCSKDIKIEGIIGPCTSLEKKGPAVADSVTREGGTTAWKMCGLDKSTCLTVLFDLSSSERSSASGNVNPQLYLQFLTSYQRTDGQTLLRVTTVSRMWGDSSVSSEELAQGFDQETAAVVLARIASYKMESEDGFDANRWLDRKLIRLCSKFGDYRKDDPSSFNLNPSFSLFPQFMFNLRRSQFVQVFNNSPDETAYFRMLLNRENIPNAAVMIQPSLISYSFSSLPVPALLDVSSIAADRILLLDTYFSVVIFHGMTIAQWRNMGYQNQPEHQAFAQLLQSPRDEAQMIIQGRFPVPRLVVCDQHGSQARFLLAKLNPSATYNNAHEMAGGSDVIFTDDVSLQVFLEHLQKLAVQS</sequence>
<accession>A0ACB9NQP0</accession>
<name>A0ACB9NQP0_9MYRT</name>
<dbReference type="EMBL" id="CM042886">
    <property type="protein sequence ID" value="KAI4338879.1"/>
    <property type="molecule type" value="Genomic_DNA"/>
</dbReference>